<accession>A0A3N2BF89</accession>
<dbReference type="Proteomes" id="UP000280668">
    <property type="component" value="Unassembled WGS sequence"/>
</dbReference>
<dbReference type="AlphaFoldDB" id="A0A3N2BF89"/>
<keyword evidence="3" id="KW-1185">Reference proteome</keyword>
<protein>
    <submittedName>
        <fullName evidence="2">Uncharacterized protein</fullName>
    </submittedName>
</protein>
<sequence>MVVVAAVVIAVLIAAAPMLGSVTGGRISAAVCEMAGGSDCGGEPGVVGDPVTAGEPSSSSPAGSVDEDYDREDAGRDARDSRRDDQRREEPAPGPGPADPGGDSPTELGDPVPGESADWPEAPSWQPVDEGAGEYNSEDARARDHAVKFLAEGGAHALSGTWPDASRNLLHFLGNTGEPLDQDVDRILGDVPRLAGEYEQRVDFYGQTAIETAQHNGADGPVTFPLSTSWTGFYIGDSDDPNWFRAMGGIEYAIVGQVTVYPPSTEGGDWTYQSETSFVLRDEYNWDADKSTNILGLEVSDDELARLHRAGLAQEFTMTGESMRMTREGP</sequence>
<feature type="compositionally biased region" description="Basic and acidic residues" evidence="1">
    <location>
        <begin position="72"/>
        <end position="91"/>
    </location>
</feature>
<organism evidence="2 3">
    <name type="scientific">Bogoriella caseilytica</name>
    <dbReference type="NCBI Taxonomy" id="56055"/>
    <lineage>
        <taxon>Bacteria</taxon>
        <taxon>Bacillati</taxon>
        <taxon>Actinomycetota</taxon>
        <taxon>Actinomycetes</taxon>
        <taxon>Micrococcales</taxon>
        <taxon>Bogoriellaceae</taxon>
        <taxon>Bogoriella</taxon>
    </lineage>
</organism>
<feature type="region of interest" description="Disordered" evidence="1">
    <location>
        <begin position="43"/>
        <end position="139"/>
    </location>
</feature>
<dbReference type="EMBL" id="RKHK01000001">
    <property type="protein sequence ID" value="ROR73917.1"/>
    <property type="molecule type" value="Genomic_DNA"/>
</dbReference>
<reference evidence="2 3" key="1">
    <citation type="submission" date="2018-11" db="EMBL/GenBank/DDBJ databases">
        <title>Sequencing the genomes of 1000 actinobacteria strains.</title>
        <authorList>
            <person name="Klenk H.-P."/>
        </authorList>
    </citation>
    <scope>NUCLEOTIDE SEQUENCE [LARGE SCALE GENOMIC DNA]</scope>
    <source>
        <strain evidence="2 3">DSM 11294</strain>
    </source>
</reference>
<evidence type="ECO:0000313" key="2">
    <source>
        <dbReference type="EMBL" id="ROR73917.1"/>
    </source>
</evidence>
<proteinExistence type="predicted"/>
<name>A0A3N2BF89_9MICO</name>
<dbReference type="OrthoDB" id="4763361at2"/>
<feature type="compositionally biased region" description="Low complexity" evidence="1">
    <location>
        <begin position="53"/>
        <end position="64"/>
    </location>
</feature>
<comment type="caution">
    <text evidence="2">The sequence shown here is derived from an EMBL/GenBank/DDBJ whole genome shotgun (WGS) entry which is preliminary data.</text>
</comment>
<gene>
    <name evidence="2" type="ORF">EDD31_2312</name>
</gene>
<evidence type="ECO:0000313" key="3">
    <source>
        <dbReference type="Proteomes" id="UP000280668"/>
    </source>
</evidence>
<evidence type="ECO:0000256" key="1">
    <source>
        <dbReference type="SAM" id="MobiDB-lite"/>
    </source>
</evidence>
<dbReference type="RefSeq" id="WP_123304276.1">
    <property type="nucleotide sequence ID" value="NZ_RKHK01000001.1"/>
</dbReference>